<comment type="caution">
    <text evidence="2">The sequence shown here is derived from an EMBL/GenBank/DDBJ whole genome shotgun (WGS) entry which is preliminary data.</text>
</comment>
<organism evidence="2 3">
    <name type="scientific">Acidimangrovimonas pyrenivorans</name>
    <dbReference type="NCBI Taxonomy" id="2030798"/>
    <lineage>
        <taxon>Bacteria</taxon>
        <taxon>Pseudomonadati</taxon>
        <taxon>Pseudomonadota</taxon>
        <taxon>Alphaproteobacteria</taxon>
        <taxon>Rhodobacterales</taxon>
        <taxon>Paracoccaceae</taxon>
        <taxon>Acidimangrovimonas</taxon>
    </lineage>
</organism>
<dbReference type="SUPFAM" id="SSF46785">
    <property type="entry name" value="Winged helix' DNA-binding domain"/>
    <property type="match status" value="1"/>
</dbReference>
<gene>
    <name evidence="2" type="ORF">ACFOES_00365</name>
</gene>
<name>A0ABV7AC62_9RHOB</name>
<dbReference type="PANTHER" id="PTHR33221:SF4">
    <property type="entry name" value="HTH-TYPE TRANSCRIPTIONAL REPRESSOR NSRR"/>
    <property type="match status" value="1"/>
</dbReference>
<protein>
    <submittedName>
        <fullName evidence="2">RrF2 family transcriptional regulator</fullName>
    </submittedName>
</protein>
<dbReference type="Gene3D" id="1.10.10.10">
    <property type="entry name" value="Winged helix-like DNA-binding domain superfamily/Winged helix DNA-binding domain"/>
    <property type="match status" value="1"/>
</dbReference>
<proteinExistence type="predicted"/>
<evidence type="ECO:0000313" key="3">
    <source>
        <dbReference type="Proteomes" id="UP001595443"/>
    </source>
</evidence>
<dbReference type="Pfam" id="PF02082">
    <property type="entry name" value="Rrf2"/>
    <property type="match status" value="1"/>
</dbReference>
<dbReference type="InterPro" id="IPR000944">
    <property type="entry name" value="Tscrpt_reg_Rrf2"/>
</dbReference>
<dbReference type="InterPro" id="IPR036388">
    <property type="entry name" value="WH-like_DNA-bd_sf"/>
</dbReference>
<keyword evidence="1" id="KW-0238">DNA-binding</keyword>
<dbReference type="EMBL" id="JBHRSK010000001">
    <property type="protein sequence ID" value="MFC2966536.1"/>
    <property type="molecule type" value="Genomic_DNA"/>
</dbReference>
<dbReference type="RefSeq" id="WP_377830754.1">
    <property type="nucleotide sequence ID" value="NZ_JBHRSK010000001.1"/>
</dbReference>
<dbReference type="InterPro" id="IPR036390">
    <property type="entry name" value="WH_DNA-bd_sf"/>
</dbReference>
<dbReference type="NCBIfam" id="TIGR00738">
    <property type="entry name" value="rrf2_super"/>
    <property type="match status" value="1"/>
</dbReference>
<dbReference type="Proteomes" id="UP001595443">
    <property type="component" value="Unassembled WGS sequence"/>
</dbReference>
<accession>A0ABV7AC62</accession>
<reference evidence="3" key="1">
    <citation type="journal article" date="2019" name="Int. J. Syst. Evol. Microbiol.">
        <title>The Global Catalogue of Microorganisms (GCM) 10K type strain sequencing project: providing services to taxonomists for standard genome sequencing and annotation.</title>
        <authorList>
            <consortium name="The Broad Institute Genomics Platform"/>
            <consortium name="The Broad Institute Genome Sequencing Center for Infectious Disease"/>
            <person name="Wu L."/>
            <person name="Ma J."/>
        </authorList>
    </citation>
    <scope>NUCLEOTIDE SEQUENCE [LARGE SCALE GENOMIC DNA]</scope>
    <source>
        <strain evidence="3">KCTC 62192</strain>
    </source>
</reference>
<evidence type="ECO:0000313" key="2">
    <source>
        <dbReference type="EMBL" id="MFC2966536.1"/>
    </source>
</evidence>
<dbReference type="PANTHER" id="PTHR33221">
    <property type="entry name" value="WINGED HELIX-TURN-HELIX TRANSCRIPTIONAL REGULATOR, RRF2 FAMILY"/>
    <property type="match status" value="1"/>
</dbReference>
<evidence type="ECO:0000256" key="1">
    <source>
        <dbReference type="ARBA" id="ARBA00023125"/>
    </source>
</evidence>
<dbReference type="PROSITE" id="PS51197">
    <property type="entry name" value="HTH_RRF2_2"/>
    <property type="match status" value="1"/>
</dbReference>
<sequence>MRLTTRTNLALRTLMVCAINAGRTVRKHEIAEACNASENHLAQVINTLSQLGYVNTTRGRHGGLQLARAPEEVRIGQVFRAFEAGVPFTECFEPEANTCPLTTVCRLRLALVDALEAFYGSLDRYTLFDMIDDNTGLRQLLEFPTAAPAAAVPCNRRAANGAA</sequence>
<keyword evidence="3" id="KW-1185">Reference proteome</keyword>